<dbReference type="EMBL" id="FN658158">
    <property type="protein sequence ID" value="CBY43375.1"/>
    <property type="molecule type" value="Genomic_DNA"/>
</dbReference>
<sequence length="141" mass="17204">EKETKKRSDENRRYARTRLRRVSKNGSFFHLPNLHHGFDDDDHRRFFNVQRFGRRRVWCSLSSHIFHNQLFRHDRDGDLQAHGRQKARDNSTLGRNWHSAHRDRSCAYMRCLLCSCWSSLQRQRKFTGKVQLIIIFFRKFI</sequence>
<accession>E4Z6P7</accession>
<name>E4Z6P7_OIKDI</name>
<reference evidence="1" key="1">
    <citation type="journal article" date="2010" name="Science">
        <title>Plasticity of animal genome architecture unmasked by rapid evolution of a pelagic tunicate.</title>
        <authorList>
            <person name="Denoeud F."/>
            <person name="Henriet S."/>
            <person name="Mungpakdee S."/>
            <person name="Aury J.M."/>
            <person name="Da Silva C."/>
            <person name="Brinkmann H."/>
            <person name="Mikhaleva J."/>
            <person name="Olsen L.C."/>
            <person name="Jubin C."/>
            <person name="Canestro C."/>
            <person name="Bouquet J.M."/>
            <person name="Danks G."/>
            <person name="Poulain J."/>
            <person name="Campsteijn C."/>
            <person name="Adamski M."/>
            <person name="Cross I."/>
            <person name="Yadetie F."/>
            <person name="Muffato M."/>
            <person name="Louis A."/>
            <person name="Butcher S."/>
            <person name="Tsagkogeorga G."/>
            <person name="Konrad A."/>
            <person name="Singh S."/>
            <person name="Jensen M.F."/>
            <person name="Cong E.H."/>
            <person name="Eikeseth-Otteraa H."/>
            <person name="Noel B."/>
            <person name="Anthouard V."/>
            <person name="Porcel B.M."/>
            <person name="Kachouri-Lafond R."/>
            <person name="Nishino A."/>
            <person name="Ugolini M."/>
            <person name="Chourrout P."/>
            <person name="Nishida H."/>
            <person name="Aasland R."/>
            <person name="Huzurbazar S."/>
            <person name="Westhof E."/>
            <person name="Delsuc F."/>
            <person name="Lehrach H."/>
            <person name="Reinhardt R."/>
            <person name="Weissenbach J."/>
            <person name="Roy S.W."/>
            <person name="Artiguenave F."/>
            <person name="Postlethwait J.H."/>
            <person name="Manak J.R."/>
            <person name="Thompson E.M."/>
            <person name="Jaillon O."/>
            <person name="Du Pasquier L."/>
            <person name="Boudinot P."/>
            <person name="Liberles D.A."/>
            <person name="Volff J.N."/>
            <person name="Philippe H."/>
            <person name="Lenhard B."/>
            <person name="Roest Crollius H."/>
            <person name="Wincker P."/>
            <person name="Chourrout D."/>
        </authorList>
    </citation>
    <scope>NUCLEOTIDE SEQUENCE [LARGE SCALE GENOMIC DNA]</scope>
</reference>
<protein>
    <submittedName>
        <fullName evidence="1">Uncharacterized protein</fullName>
    </submittedName>
</protein>
<feature type="non-terminal residue" evidence="1">
    <location>
        <position position="1"/>
    </location>
</feature>
<gene>
    <name evidence="1" type="ORF">GSOID_T00027968001</name>
</gene>
<evidence type="ECO:0000313" key="1">
    <source>
        <dbReference type="EMBL" id="CBY43375.1"/>
    </source>
</evidence>
<proteinExistence type="predicted"/>
<organism evidence="1">
    <name type="scientific">Oikopleura dioica</name>
    <name type="common">Tunicate</name>
    <dbReference type="NCBI Taxonomy" id="34765"/>
    <lineage>
        <taxon>Eukaryota</taxon>
        <taxon>Metazoa</taxon>
        <taxon>Chordata</taxon>
        <taxon>Tunicata</taxon>
        <taxon>Appendicularia</taxon>
        <taxon>Copelata</taxon>
        <taxon>Oikopleuridae</taxon>
        <taxon>Oikopleura</taxon>
    </lineage>
</organism>
<dbReference type="AlphaFoldDB" id="E4Z6P7"/>
<dbReference type="Proteomes" id="UP000011014">
    <property type="component" value="Unassembled WGS sequence"/>
</dbReference>